<reference evidence="2" key="1">
    <citation type="journal article" date="2012" name="Science">
        <title>Fermentation, hydrogen, and sulfur metabolism in multiple uncultivated bacterial phyla.</title>
        <authorList>
            <person name="Wrighton K.C."/>
            <person name="Thomas B.C."/>
            <person name="Sharon I."/>
            <person name="Miller C.S."/>
            <person name="Castelle C.J."/>
            <person name="VerBerkmoes N.C."/>
            <person name="Wilkins M.J."/>
            <person name="Hettich R.L."/>
            <person name="Lipton M.S."/>
            <person name="Williams K.H."/>
            <person name="Long P.E."/>
            <person name="Banfield J.F."/>
        </authorList>
    </citation>
    <scope>NUCLEOTIDE SEQUENCE [LARGE SCALE GENOMIC DNA]</scope>
</reference>
<dbReference type="InterPro" id="IPR015797">
    <property type="entry name" value="NUDIX_hydrolase-like_dom_sf"/>
</dbReference>
<proteinExistence type="predicted"/>
<name>K2FXW3_9BACT</name>
<gene>
    <name evidence="2" type="ORF">ACD_4C00171G0001</name>
</gene>
<comment type="caution">
    <text evidence="2">The sequence shown here is derived from an EMBL/GenBank/DDBJ whole genome shotgun (WGS) entry which is preliminary data.</text>
</comment>
<sequence length="161" mass="19530">MNADDKDKNIIKGKFFVAGNAFIFKWDEILITKRSSNRDHDPDKWECVSWRFNQNLESVEIEMLREIKEELWTNFECSIIAPISFYHLYRSGKKENELVWINFICKYISWKIHLSNEHTESKWVNPLETQEIDMDEQLKENIKYLLKIKDFYLNDKLFINL</sequence>
<evidence type="ECO:0000313" key="2">
    <source>
        <dbReference type="EMBL" id="EKE26737.1"/>
    </source>
</evidence>
<organism evidence="2">
    <name type="scientific">uncultured bacterium</name>
    <name type="common">gcode 4</name>
    <dbReference type="NCBI Taxonomy" id="1234023"/>
    <lineage>
        <taxon>Bacteria</taxon>
        <taxon>environmental samples</taxon>
    </lineage>
</organism>
<dbReference type="EMBL" id="AMFJ01000687">
    <property type="protein sequence ID" value="EKE26737.1"/>
    <property type="molecule type" value="Genomic_DNA"/>
</dbReference>
<evidence type="ECO:0000259" key="1">
    <source>
        <dbReference type="PROSITE" id="PS51462"/>
    </source>
</evidence>
<dbReference type="Gene3D" id="3.90.79.10">
    <property type="entry name" value="Nucleoside Triphosphate Pyrophosphohydrolase"/>
    <property type="match status" value="1"/>
</dbReference>
<protein>
    <recommendedName>
        <fullName evidence="1">Nudix hydrolase domain-containing protein</fullName>
    </recommendedName>
</protein>
<dbReference type="PROSITE" id="PS51462">
    <property type="entry name" value="NUDIX"/>
    <property type="match status" value="1"/>
</dbReference>
<feature type="domain" description="Nudix hydrolase" evidence="1">
    <location>
        <begin position="14"/>
        <end position="149"/>
    </location>
</feature>
<dbReference type="InterPro" id="IPR000086">
    <property type="entry name" value="NUDIX_hydrolase_dom"/>
</dbReference>
<dbReference type="AlphaFoldDB" id="K2FXW3"/>
<accession>K2FXW3</accession>
<dbReference type="SUPFAM" id="SSF55811">
    <property type="entry name" value="Nudix"/>
    <property type="match status" value="1"/>
</dbReference>